<dbReference type="SFLD" id="SFLDG01129">
    <property type="entry name" value="C1.5:_HAD__Beta-PGM__Phosphata"/>
    <property type="match status" value="1"/>
</dbReference>
<comment type="similarity">
    <text evidence="1">Belongs to the 14-3-3 family.</text>
</comment>
<evidence type="ECO:0000313" key="5">
    <source>
        <dbReference type="Proteomes" id="UP000315295"/>
    </source>
</evidence>
<dbReference type="InterPro" id="IPR000608">
    <property type="entry name" value="UBC"/>
</dbReference>
<dbReference type="NCBIfam" id="TIGR01509">
    <property type="entry name" value="HAD-SF-IA-v3"/>
    <property type="match status" value="1"/>
</dbReference>
<dbReference type="PROSITE" id="PS50127">
    <property type="entry name" value="UBC_2"/>
    <property type="match status" value="1"/>
</dbReference>
<dbReference type="SUPFAM" id="SSF48445">
    <property type="entry name" value="14-3-3 protein"/>
    <property type="match status" value="1"/>
</dbReference>
<dbReference type="SFLD" id="SFLDS00003">
    <property type="entry name" value="Haloacid_Dehalogenase"/>
    <property type="match status" value="1"/>
</dbReference>
<reference evidence="4 5" key="1">
    <citation type="journal article" date="2019" name="G3 (Bethesda)">
        <title>Sequencing of a Wild Apple (Malus baccata) Genome Unravels the Differences Between Cultivated and Wild Apple Species Regarding Disease Resistance and Cold Tolerance.</title>
        <authorList>
            <person name="Chen X."/>
        </authorList>
    </citation>
    <scope>NUCLEOTIDE SEQUENCE [LARGE SCALE GENOMIC DNA]</scope>
    <source>
        <strain evidence="5">cv. Shandingzi</strain>
        <tissue evidence="4">Leaves</tissue>
    </source>
</reference>
<dbReference type="InterPro" id="IPR036412">
    <property type="entry name" value="HAD-like_sf"/>
</dbReference>
<dbReference type="PANTHER" id="PTHR18901">
    <property type="entry name" value="2-DEOXYGLUCOSE-6-PHOSPHATE PHOSPHATASE 2"/>
    <property type="match status" value="1"/>
</dbReference>
<accession>A0A540LRK3</accession>
<dbReference type="Gene3D" id="1.10.150.240">
    <property type="entry name" value="Putative phosphatase, domain 2"/>
    <property type="match status" value="1"/>
</dbReference>
<dbReference type="Pfam" id="PF13419">
    <property type="entry name" value="HAD_2"/>
    <property type="match status" value="1"/>
</dbReference>
<dbReference type="Pfam" id="PF01687">
    <property type="entry name" value="Flavokinase"/>
    <property type="match status" value="1"/>
</dbReference>
<gene>
    <name evidence="4" type="ORF">C1H46_025439</name>
</gene>
<dbReference type="InterPro" id="IPR023409">
    <property type="entry name" value="14-3-3_CS"/>
</dbReference>
<dbReference type="GO" id="GO:0006114">
    <property type="term" value="P:glycerol biosynthetic process"/>
    <property type="evidence" value="ECO:0007669"/>
    <property type="project" value="TreeGrafter"/>
</dbReference>
<dbReference type="Gene3D" id="3.10.110.10">
    <property type="entry name" value="Ubiquitin Conjugating Enzyme"/>
    <property type="match status" value="1"/>
</dbReference>
<dbReference type="GO" id="GO:0043136">
    <property type="term" value="F:sn-glycerol 3-phosphatase activity"/>
    <property type="evidence" value="ECO:0007669"/>
    <property type="project" value="TreeGrafter"/>
</dbReference>
<dbReference type="SUPFAM" id="SSF56784">
    <property type="entry name" value="HAD-like"/>
    <property type="match status" value="1"/>
</dbReference>
<dbReference type="Pfam" id="PF00244">
    <property type="entry name" value="14-3-3"/>
    <property type="match status" value="2"/>
</dbReference>
<comment type="caution">
    <text evidence="4">The sequence shown here is derived from an EMBL/GenBank/DDBJ whole genome shotgun (WGS) entry which is preliminary data.</text>
</comment>
<evidence type="ECO:0000256" key="2">
    <source>
        <dbReference type="SAM" id="MobiDB-lite"/>
    </source>
</evidence>
<evidence type="ECO:0000259" key="3">
    <source>
        <dbReference type="PROSITE" id="PS50127"/>
    </source>
</evidence>
<dbReference type="SMART" id="SM00101">
    <property type="entry name" value="14_3_3"/>
    <property type="match status" value="1"/>
</dbReference>
<name>A0A540LRK3_MALBA</name>
<feature type="domain" description="UBC core" evidence="3">
    <location>
        <begin position="656"/>
        <end position="791"/>
    </location>
</feature>
<keyword evidence="5" id="KW-1185">Reference proteome</keyword>
<sequence>MGFATERENFVYLAKLAEQAERYDEMVDAMKKVANLDVELTVEERNLLSVGKGDYYRYLAEFKSGDDKTEAAEQSKKAYETATTTAEAELPSTHPIRLGLALNFSVFYYEIMNSPERACHLAKTAFDEAIAELDSLNEESYKDSTLIMQLLRDNLTLWTSDLPEDGGGVLGYAVYYGSRMDLSLVSIGVEQNSGVHCLPCYSVFSPSAALSISHENKEKAYPNPPVKIRHLRLKRFLSRKSSRRQSFSDSPPVCDLRLNSQSGSKTDTQNLKFRVSFFNLHILSRLISFTRHNLHSINSQNNAIPNSKSEIGNPNAQKLIDWGLITSGPDAYYDYAENPKPKILAVIFDLDGTLLDTEWATRGVFEEFLARNGKVLDKEREEKKRLGMTLKDSAASVVKDYHLPFTPDEFVQQIIPMYQEKWKYAKALPGANRVIKHFHDHGVPMALASNSLREYIEAKISHHRGWKELFSVILGSDQVKAGKPAPDLFEEAAKQMGVDAVHCLVIEDSVVGVKAAKAAGMEVVAVPSRGEAAGCSSLADTVLHSLLEFQPEHWGLPQFEDWVDKALPIEPIYFSGLYANGFVSEVTEDGRSALPDQVWGVFFGWAVADMQKTYRVVVAIGLDCKSSPNKNIQMHIVDGNNCCISNQQMKLLLVGYIRESNTKEISSMDAEALEESPGISASPSEENMRYFNVMILGPAQSPYEGGVFKLELFLPEEYPMAPPKLGRICLDILKDKWSPALQIRTVLLSIQALLSAPNPDDPLSENIAKHWKTNEEEAVETVVVGFRCRVYGLAGKNERW</sequence>
<dbReference type="STRING" id="106549.A0A540LRK3"/>
<dbReference type="InterPro" id="IPR041492">
    <property type="entry name" value="HAD_2"/>
</dbReference>
<dbReference type="InterPro" id="IPR016135">
    <property type="entry name" value="UBQ-conjugating_enzyme/RWD"/>
</dbReference>
<dbReference type="InterPro" id="IPR006439">
    <property type="entry name" value="HAD-SF_hydro_IA"/>
</dbReference>
<dbReference type="InterPro" id="IPR015865">
    <property type="entry name" value="Riboflavin_kinase_bac/euk"/>
</dbReference>
<dbReference type="Gene3D" id="1.20.190.20">
    <property type="entry name" value="14-3-3 domain"/>
    <property type="match status" value="2"/>
</dbReference>
<dbReference type="EMBL" id="VIEB01000493">
    <property type="protein sequence ID" value="TQD89048.1"/>
    <property type="molecule type" value="Genomic_DNA"/>
</dbReference>
<dbReference type="InterPro" id="IPR023214">
    <property type="entry name" value="HAD_sf"/>
</dbReference>
<dbReference type="SUPFAM" id="SSF54495">
    <property type="entry name" value="UBC-like"/>
    <property type="match status" value="1"/>
</dbReference>
<dbReference type="InterPro" id="IPR000308">
    <property type="entry name" value="14-3-3"/>
</dbReference>
<feature type="region of interest" description="Disordered" evidence="2">
    <location>
        <begin position="242"/>
        <end position="264"/>
    </location>
</feature>
<dbReference type="SMART" id="SM00212">
    <property type="entry name" value="UBCc"/>
    <property type="match status" value="1"/>
</dbReference>
<dbReference type="PRINTS" id="PR00305">
    <property type="entry name" value="1433ZETA"/>
</dbReference>
<dbReference type="Gene3D" id="3.40.50.1000">
    <property type="entry name" value="HAD superfamily/HAD-like"/>
    <property type="match status" value="1"/>
</dbReference>
<protein>
    <recommendedName>
        <fullName evidence="3">UBC core domain-containing protein</fullName>
    </recommendedName>
</protein>
<dbReference type="InterPro" id="IPR023198">
    <property type="entry name" value="PGP-like_dom2"/>
</dbReference>
<proteinExistence type="inferred from homology"/>
<dbReference type="InterPro" id="IPR036815">
    <property type="entry name" value="14-3-3_dom_sf"/>
</dbReference>
<evidence type="ECO:0000256" key="1">
    <source>
        <dbReference type="ARBA" id="ARBA00006141"/>
    </source>
</evidence>
<dbReference type="AlphaFoldDB" id="A0A540LRK3"/>
<dbReference type="SFLD" id="SFLDG01135">
    <property type="entry name" value="C1.5.6:_HAD__Beta-PGM__Phospha"/>
    <property type="match status" value="1"/>
</dbReference>
<organism evidence="4 5">
    <name type="scientific">Malus baccata</name>
    <name type="common">Siberian crab apple</name>
    <name type="synonym">Pyrus baccata</name>
    <dbReference type="NCBI Taxonomy" id="106549"/>
    <lineage>
        <taxon>Eukaryota</taxon>
        <taxon>Viridiplantae</taxon>
        <taxon>Streptophyta</taxon>
        <taxon>Embryophyta</taxon>
        <taxon>Tracheophyta</taxon>
        <taxon>Spermatophyta</taxon>
        <taxon>Magnoliopsida</taxon>
        <taxon>eudicotyledons</taxon>
        <taxon>Gunneridae</taxon>
        <taxon>Pentapetalae</taxon>
        <taxon>rosids</taxon>
        <taxon>fabids</taxon>
        <taxon>Rosales</taxon>
        <taxon>Rosaceae</taxon>
        <taxon>Amygdaloideae</taxon>
        <taxon>Maleae</taxon>
        <taxon>Malus</taxon>
    </lineage>
</organism>
<dbReference type="FunFam" id="3.40.50.1000:FF:000119">
    <property type="entry name" value="Bifunctional riboflavin kinase/FMN phosphatase"/>
    <property type="match status" value="1"/>
</dbReference>
<dbReference type="GO" id="GO:0009231">
    <property type="term" value="P:riboflavin biosynthetic process"/>
    <property type="evidence" value="ECO:0007669"/>
    <property type="project" value="InterPro"/>
</dbReference>
<dbReference type="Proteomes" id="UP000315295">
    <property type="component" value="Unassembled WGS sequence"/>
</dbReference>
<dbReference type="Pfam" id="PF00179">
    <property type="entry name" value="UQ_con"/>
    <property type="match status" value="1"/>
</dbReference>
<dbReference type="PROSITE" id="PS00797">
    <property type="entry name" value="1433_2"/>
    <property type="match status" value="1"/>
</dbReference>
<dbReference type="InterPro" id="IPR023410">
    <property type="entry name" value="14-3-3_domain"/>
</dbReference>
<dbReference type="GO" id="GO:0008531">
    <property type="term" value="F:riboflavin kinase activity"/>
    <property type="evidence" value="ECO:0007669"/>
    <property type="project" value="InterPro"/>
</dbReference>
<evidence type="ECO:0000313" key="4">
    <source>
        <dbReference type="EMBL" id="TQD89048.1"/>
    </source>
</evidence>
<dbReference type="PANTHER" id="PTHR18901:SF44">
    <property type="entry name" value="OS01G0757900 PROTEIN"/>
    <property type="match status" value="1"/>
</dbReference>